<dbReference type="RefSeq" id="WP_382403497.1">
    <property type="nucleotide sequence ID" value="NZ_JBHSWH010000001.1"/>
</dbReference>
<comment type="caution">
    <text evidence="1">The sequence shown here is derived from an EMBL/GenBank/DDBJ whole genome shotgun (WGS) entry which is preliminary data.</text>
</comment>
<organism evidence="1 2">
    <name type="scientific">Flexivirga alba</name>
    <dbReference type="NCBI Taxonomy" id="702742"/>
    <lineage>
        <taxon>Bacteria</taxon>
        <taxon>Bacillati</taxon>
        <taxon>Actinomycetota</taxon>
        <taxon>Actinomycetes</taxon>
        <taxon>Micrococcales</taxon>
        <taxon>Dermacoccaceae</taxon>
        <taxon>Flexivirga</taxon>
    </lineage>
</organism>
<reference evidence="2" key="1">
    <citation type="journal article" date="2019" name="Int. J. Syst. Evol. Microbiol.">
        <title>The Global Catalogue of Microorganisms (GCM) 10K type strain sequencing project: providing services to taxonomists for standard genome sequencing and annotation.</title>
        <authorList>
            <consortium name="The Broad Institute Genomics Platform"/>
            <consortium name="The Broad Institute Genome Sequencing Center for Infectious Disease"/>
            <person name="Wu L."/>
            <person name="Ma J."/>
        </authorList>
    </citation>
    <scope>NUCLEOTIDE SEQUENCE [LARGE SCALE GENOMIC DNA]</scope>
    <source>
        <strain evidence="2">CCUG 58127</strain>
    </source>
</reference>
<dbReference type="Proteomes" id="UP001596298">
    <property type="component" value="Unassembled WGS sequence"/>
</dbReference>
<gene>
    <name evidence="1" type="ORF">ACFQDH_16505</name>
</gene>
<protein>
    <submittedName>
        <fullName evidence="1">Uncharacterized protein</fullName>
    </submittedName>
</protein>
<sequence length="70" mass="7939">MPAAPHEIDPQEFLHEHLAQASPDLLWNCCKRSSMPLLSVQADTVCGADYGTRTDERILWQTSRSRESIQ</sequence>
<name>A0ABW2AJN5_9MICO</name>
<evidence type="ECO:0000313" key="1">
    <source>
        <dbReference type="EMBL" id="MFC6706814.1"/>
    </source>
</evidence>
<dbReference type="EMBL" id="JBHSWH010000001">
    <property type="protein sequence ID" value="MFC6706814.1"/>
    <property type="molecule type" value="Genomic_DNA"/>
</dbReference>
<keyword evidence="2" id="KW-1185">Reference proteome</keyword>
<accession>A0ABW2AJN5</accession>
<proteinExistence type="predicted"/>
<evidence type="ECO:0000313" key="2">
    <source>
        <dbReference type="Proteomes" id="UP001596298"/>
    </source>
</evidence>